<organism evidence="1 2">
    <name type="scientific">Bacteroides oleiciplenus</name>
    <dbReference type="NCBI Taxonomy" id="626931"/>
    <lineage>
        <taxon>Bacteria</taxon>
        <taxon>Pseudomonadati</taxon>
        <taxon>Bacteroidota</taxon>
        <taxon>Bacteroidia</taxon>
        <taxon>Bacteroidales</taxon>
        <taxon>Bacteroidaceae</taxon>
        <taxon>Bacteroides</taxon>
    </lineage>
</organism>
<dbReference type="Proteomes" id="UP000260983">
    <property type="component" value="Unassembled WGS sequence"/>
</dbReference>
<accession>A0A3E5BIN8</accession>
<proteinExistence type="predicted"/>
<evidence type="ECO:0000313" key="2">
    <source>
        <dbReference type="Proteomes" id="UP000260983"/>
    </source>
</evidence>
<comment type="caution">
    <text evidence="1">The sequence shown here is derived from an EMBL/GenBank/DDBJ whole genome shotgun (WGS) entry which is preliminary data.</text>
</comment>
<protein>
    <submittedName>
        <fullName evidence="1">Uncharacterized protein</fullName>
    </submittedName>
</protein>
<dbReference type="EMBL" id="QSUL01000004">
    <property type="protein sequence ID" value="RGN37460.1"/>
    <property type="molecule type" value="Genomic_DNA"/>
</dbReference>
<evidence type="ECO:0000313" key="1">
    <source>
        <dbReference type="EMBL" id="RGN37460.1"/>
    </source>
</evidence>
<name>A0A3E5BIN8_9BACE</name>
<sequence>MGFVKRYGNDADYRRRLEVKLQKSTDHIEELADWLYAHTSDIESTEYERRYAEYNSELRRHDIFSDELEHYDNPAQAWRDNPERWQGLNWDCRNKIRY</sequence>
<gene>
    <name evidence="1" type="ORF">DXB65_08165</name>
</gene>
<dbReference type="RefSeq" id="WP_009127194.1">
    <property type="nucleotide sequence ID" value="NZ_CABKRN010000001.1"/>
</dbReference>
<dbReference type="AlphaFoldDB" id="A0A3E5BIN8"/>
<reference evidence="1 2" key="1">
    <citation type="submission" date="2018-08" db="EMBL/GenBank/DDBJ databases">
        <title>A genome reference for cultivated species of the human gut microbiota.</title>
        <authorList>
            <person name="Zou Y."/>
            <person name="Xue W."/>
            <person name="Luo G."/>
        </authorList>
    </citation>
    <scope>NUCLEOTIDE SEQUENCE [LARGE SCALE GENOMIC DNA]</scope>
    <source>
        <strain evidence="1 2">OM05-15BH</strain>
    </source>
</reference>